<keyword evidence="4" id="KW-0862">Zinc</keyword>
<dbReference type="InterPro" id="IPR013087">
    <property type="entry name" value="Znf_C2H2_type"/>
</dbReference>
<evidence type="ECO:0000256" key="2">
    <source>
        <dbReference type="ARBA" id="ARBA00022737"/>
    </source>
</evidence>
<dbReference type="Pfam" id="PF00096">
    <property type="entry name" value="zf-C2H2"/>
    <property type="match status" value="1"/>
</dbReference>
<dbReference type="GO" id="GO:0000978">
    <property type="term" value="F:RNA polymerase II cis-regulatory region sequence-specific DNA binding"/>
    <property type="evidence" value="ECO:0007669"/>
    <property type="project" value="TreeGrafter"/>
</dbReference>
<keyword evidence="9" id="KW-1185">Reference proteome</keyword>
<evidence type="ECO:0000313" key="8">
    <source>
        <dbReference type="EMBL" id="KAF2487191.1"/>
    </source>
</evidence>
<feature type="domain" description="C2H2-type" evidence="7">
    <location>
        <begin position="420"/>
        <end position="447"/>
    </location>
</feature>
<evidence type="ECO:0000256" key="5">
    <source>
        <dbReference type="PROSITE-ProRule" id="PRU00042"/>
    </source>
</evidence>
<evidence type="ECO:0000259" key="7">
    <source>
        <dbReference type="PROSITE" id="PS50157"/>
    </source>
</evidence>
<dbReference type="Proteomes" id="UP000799767">
    <property type="component" value="Unassembled WGS sequence"/>
</dbReference>
<feature type="compositionally biased region" description="Polar residues" evidence="6">
    <location>
        <begin position="1"/>
        <end position="10"/>
    </location>
</feature>
<feature type="region of interest" description="Disordered" evidence="6">
    <location>
        <begin position="605"/>
        <end position="625"/>
    </location>
</feature>
<dbReference type="PANTHER" id="PTHR19818:SF144">
    <property type="entry name" value="METALLOTHIONEIN EXPRESSION ACTIVATOR-RELATED"/>
    <property type="match status" value="1"/>
</dbReference>
<dbReference type="Gene3D" id="3.30.160.60">
    <property type="entry name" value="Classic Zinc Finger"/>
    <property type="match status" value="2"/>
</dbReference>
<dbReference type="GO" id="GO:0000981">
    <property type="term" value="F:DNA-binding transcription factor activity, RNA polymerase II-specific"/>
    <property type="evidence" value="ECO:0007669"/>
    <property type="project" value="TreeGrafter"/>
</dbReference>
<keyword evidence="1" id="KW-0479">Metal-binding</keyword>
<protein>
    <recommendedName>
        <fullName evidence="7">C2H2-type domain-containing protein</fullName>
    </recommendedName>
</protein>
<sequence>MLSLNSTSSAQKRRQLHRRQQSLEVPPPLTNPLPALTRKTTRPANEQHRRGLSLDQSLGRLDSATGFRPLPPQDQTQDQEPFQGTSPIRIQLDTTNLGHQHPQHYVQETQQHRPAQPGYQAQDFQSHLQQQLKGNINSPSTPTIIAPIPTHPNQEQALQDLQQHLEWYQSNFGQSPSPVPVMQAAPAFTVTPQMTTNMQMNAVEAQGTPHQFVVTLPQTPVSHNQPRTVPNTPQQYVQNWPSPPATAPKHLRSQSFQLDVAPMPNSPYGHDSFTASTDHIYGSSVYSSSNVDPASPGRSYNGASMPTLFEEPAHPMHGALLLQATGGASDDFNSPNFIVGMGLSPHSAMMQNMGEDVNATIVDTGVPAEEVDMNISAQDEKTKNWYCLYELDNGKTCGKSFKRKENARSHVQNHMGDRQFQCNDCGKTFVRQHDMKRHAAIHKDDRPHICPCGSKFARHDALTRHRQRGMCKGALPGYEKSEEEKPKRGRPKKNRPDEKTRTTKSNKARQMDYDNSMALTAAISNADYSSPNSSGMSEHSLPMTPPDTSDFDADAFINMANHTEVDYDQMAVDQYSHWRDTPPTSPATSHHNPIKTISPALLNNQGFTGASSPLSQPEHYGAVDSQPHAPFQRLASPEYDSTNGSSPYNGDEPVDMHDVSWSSLLQHDKEDSVFFSKDTEVATAASLGPMLDQWLATH</sequence>
<dbReference type="InterPro" id="IPR036236">
    <property type="entry name" value="Znf_C2H2_sf"/>
</dbReference>
<organism evidence="8 9">
    <name type="scientific">Neohortaea acidophila</name>
    <dbReference type="NCBI Taxonomy" id="245834"/>
    <lineage>
        <taxon>Eukaryota</taxon>
        <taxon>Fungi</taxon>
        <taxon>Dikarya</taxon>
        <taxon>Ascomycota</taxon>
        <taxon>Pezizomycotina</taxon>
        <taxon>Dothideomycetes</taxon>
        <taxon>Dothideomycetidae</taxon>
        <taxon>Mycosphaerellales</taxon>
        <taxon>Teratosphaeriaceae</taxon>
        <taxon>Neohortaea</taxon>
    </lineage>
</organism>
<gene>
    <name evidence="8" type="ORF">BDY17DRAFT_5534</name>
</gene>
<feature type="region of interest" description="Disordered" evidence="6">
    <location>
        <begin position="463"/>
        <end position="513"/>
    </location>
</feature>
<dbReference type="SMART" id="SM00355">
    <property type="entry name" value="ZnF_C2H2"/>
    <property type="match status" value="2"/>
</dbReference>
<dbReference type="GeneID" id="54479501"/>
<dbReference type="RefSeq" id="XP_033593760.1">
    <property type="nucleotide sequence ID" value="XM_033738499.1"/>
</dbReference>
<feature type="compositionally biased region" description="Polar residues" evidence="6">
    <location>
        <begin position="605"/>
        <end position="615"/>
    </location>
</feature>
<feature type="region of interest" description="Disordered" evidence="6">
    <location>
        <begin position="1"/>
        <end position="82"/>
    </location>
</feature>
<dbReference type="GO" id="GO:0005634">
    <property type="term" value="C:nucleus"/>
    <property type="evidence" value="ECO:0007669"/>
    <property type="project" value="UniProtKB-ARBA"/>
</dbReference>
<keyword evidence="2" id="KW-0677">Repeat</keyword>
<feature type="compositionally biased region" description="Polar residues" evidence="6">
    <location>
        <begin position="73"/>
        <end position="82"/>
    </location>
</feature>
<dbReference type="InterPro" id="IPR050329">
    <property type="entry name" value="GLI_C2H2-zinc-finger"/>
</dbReference>
<proteinExistence type="predicted"/>
<dbReference type="AlphaFoldDB" id="A0A6A6Q543"/>
<dbReference type="PANTHER" id="PTHR19818">
    <property type="entry name" value="ZINC FINGER PROTEIN ZIC AND GLI"/>
    <property type="match status" value="1"/>
</dbReference>
<dbReference type="GO" id="GO:0008270">
    <property type="term" value="F:zinc ion binding"/>
    <property type="evidence" value="ECO:0007669"/>
    <property type="project" value="UniProtKB-KW"/>
</dbReference>
<accession>A0A6A6Q543</accession>
<keyword evidence="3 5" id="KW-0863">Zinc-finger</keyword>
<dbReference type="SUPFAM" id="SSF57667">
    <property type="entry name" value="beta-beta-alpha zinc fingers"/>
    <property type="match status" value="2"/>
</dbReference>
<dbReference type="OrthoDB" id="8117402at2759"/>
<evidence type="ECO:0000313" key="9">
    <source>
        <dbReference type="Proteomes" id="UP000799767"/>
    </source>
</evidence>
<evidence type="ECO:0000256" key="3">
    <source>
        <dbReference type="ARBA" id="ARBA00022771"/>
    </source>
</evidence>
<feature type="domain" description="C2H2-type" evidence="7">
    <location>
        <begin position="385"/>
        <end position="419"/>
    </location>
</feature>
<reference evidence="8" key="1">
    <citation type="journal article" date="2020" name="Stud. Mycol.">
        <title>101 Dothideomycetes genomes: a test case for predicting lifestyles and emergence of pathogens.</title>
        <authorList>
            <person name="Haridas S."/>
            <person name="Albert R."/>
            <person name="Binder M."/>
            <person name="Bloem J."/>
            <person name="Labutti K."/>
            <person name="Salamov A."/>
            <person name="Andreopoulos B."/>
            <person name="Baker S."/>
            <person name="Barry K."/>
            <person name="Bills G."/>
            <person name="Bluhm B."/>
            <person name="Cannon C."/>
            <person name="Castanera R."/>
            <person name="Culley D."/>
            <person name="Daum C."/>
            <person name="Ezra D."/>
            <person name="Gonzalez J."/>
            <person name="Henrissat B."/>
            <person name="Kuo A."/>
            <person name="Liang C."/>
            <person name="Lipzen A."/>
            <person name="Lutzoni F."/>
            <person name="Magnuson J."/>
            <person name="Mondo S."/>
            <person name="Nolan M."/>
            <person name="Ohm R."/>
            <person name="Pangilinan J."/>
            <person name="Park H.-J."/>
            <person name="Ramirez L."/>
            <person name="Alfaro M."/>
            <person name="Sun H."/>
            <person name="Tritt A."/>
            <person name="Yoshinaga Y."/>
            <person name="Zwiers L.-H."/>
            <person name="Turgeon B."/>
            <person name="Goodwin S."/>
            <person name="Spatafora J."/>
            <person name="Crous P."/>
            <person name="Grigoriev I."/>
        </authorList>
    </citation>
    <scope>NUCLEOTIDE SEQUENCE</scope>
    <source>
        <strain evidence="8">CBS 113389</strain>
    </source>
</reference>
<evidence type="ECO:0000256" key="6">
    <source>
        <dbReference type="SAM" id="MobiDB-lite"/>
    </source>
</evidence>
<dbReference type="PROSITE" id="PS00028">
    <property type="entry name" value="ZINC_FINGER_C2H2_1"/>
    <property type="match status" value="1"/>
</dbReference>
<evidence type="ECO:0000256" key="4">
    <source>
        <dbReference type="ARBA" id="ARBA00022833"/>
    </source>
</evidence>
<evidence type="ECO:0000256" key="1">
    <source>
        <dbReference type="ARBA" id="ARBA00022723"/>
    </source>
</evidence>
<name>A0A6A6Q543_9PEZI</name>
<dbReference type="PROSITE" id="PS50157">
    <property type="entry name" value="ZINC_FINGER_C2H2_2"/>
    <property type="match status" value="2"/>
</dbReference>
<feature type="compositionally biased region" description="Basic residues" evidence="6">
    <location>
        <begin position="11"/>
        <end position="20"/>
    </location>
</feature>
<dbReference type="EMBL" id="MU001631">
    <property type="protein sequence ID" value="KAF2487191.1"/>
    <property type="molecule type" value="Genomic_DNA"/>
</dbReference>
<dbReference type="GO" id="GO:0045944">
    <property type="term" value="P:positive regulation of transcription by RNA polymerase II"/>
    <property type="evidence" value="ECO:0007669"/>
    <property type="project" value="UniProtKB-ARBA"/>
</dbReference>